<accession>A0A411DIB2</accession>
<evidence type="ECO:0000256" key="1">
    <source>
        <dbReference type="ARBA" id="ARBA00022729"/>
    </source>
</evidence>
<organism evidence="4">
    <name type="scientific">Chryseobacterium indologenes</name>
    <name type="common">Flavobacterium indologenes</name>
    <dbReference type="NCBI Taxonomy" id="253"/>
    <lineage>
        <taxon>Bacteria</taxon>
        <taxon>Pseudomonadati</taxon>
        <taxon>Bacteroidota</taxon>
        <taxon>Flavobacteriia</taxon>
        <taxon>Flavobacteriales</taxon>
        <taxon>Weeksellaceae</taxon>
        <taxon>Chryseobacterium group</taxon>
        <taxon>Chryseobacterium</taxon>
    </lineage>
</organism>
<evidence type="ECO:0000259" key="3">
    <source>
        <dbReference type="Pfam" id="PF18962"/>
    </source>
</evidence>
<evidence type="ECO:0000256" key="2">
    <source>
        <dbReference type="SAM" id="SignalP"/>
    </source>
</evidence>
<feature type="domain" description="Secretion system C-terminal sorting" evidence="3">
    <location>
        <begin position="239"/>
        <end position="305"/>
    </location>
</feature>
<feature type="signal peptide" evidence="2">
    <location>
        <begin position="1"/>
        <end position="18"/>
    </location>
</feature>
<gene>
    <name evidence="4" type="ORF">EU348_02595</name>
</gene>
<dbReference type="NCBIfam" id="TIGR04183">
    <property type="entry name" value="Por_Secre_tail"/>
    <property type="match status" value="1"/>
</dbReference>
<dbReference type="SUPFAM" id="SSF49899">
    <property type="entry name" value="Concanavalin A-like lectins/glucanases"/>
    <property type="match status" value="1"/>
</dbReference>
<proteinExistence type="predicted"/>
<evidence type="ECO:0000313" key="4">
    <source>
        <dbReference type="EMBL" id="QBA20109.1"/>
    </source>
</evidence>
<reference evidence="4" key="1">
    <citation type="submission" date="2019-01" db="EMBL/GenBank/DDBJ databases">
        <title>Whole Genome Sequencing for Putative Detection of Antimicrobial Resistance and Potential Virulence Factors in Chryseobacterium indologenes isolated from Nile Tilapia in Tanzania.</title>
        <authorList>
            <person name="Mwega E."/>
            <person name="Mutoloki S."/>
            <person name="Mugimba K."/>
            <person name="Colquhoun D."/>
            <person name="Mdegela R."/>
            <person name="Evensen O."/>
            <person name="Wasteson Y."/>
        </authorList>
    </citation>
    <scope>NUCLEOTIDE SEQUENCE [LARGE SCALE GENOMIC DNA]</scope>
    <source>
        <strain evidence="4">StR 01</strain>
    </source>
</reference>
<dbReference type="Pfam" id="PF18962">
    <property type="entry name" value="Por_Secre_tail"/>
    <property type="match status" value="1"/>
</dbReference>
<dbReference type="InterPro" id="IPR013320">
    <property type="entry name" value="ConA-like_dom_sf"/>
</dbReference>
<dbReference type="EMBL" id="CP035532">
    <property type="protein sequence ID" value="QBA20109.1"/>
    <property type="molecule type" value="Genomic_DNA"/>
</dbReference>
<sequence>MKKYYSVAILLSSICILAQQTISFEPNEGFNTGDVNGQAGWISTPTGGIPQNVTHQTISMDKASDGSRSLRIVKENTYGTQNDPIIGGFYNLPAPLASNNFSVSFDISISQFNGSDFGFQGVNSIDDQSVVRLDFEKTGSVKILNTVSGIPDLISLPSIWIPNIWFRLKIVGSATDVRYYLNNVLIYTGTAANSLNIDQLRFVHNNSLGSAYIDHIKINSELGVMAVHDSKVNTKEIAVYPNPAHDFINVNTATKVKSIDLYDETGKLIKTEINNSKIEVTGLSAGIYSVNVKTEEGNFTEKVIIR</sequence>
<name>A0A411DIB2_CHRID</name>
<dbReference type="GO" id="GO:0005975">
    <property type="term" value="P:carbohydrate metabolic process"/>
    <property type="evidence" value="ECO:0007669"/>
    <property type="project" value="UniProtKB-ARBA"/>
</dbReference>
<keyword evidence="1 2" id="KW-0732">Signal</keyword>
<dbReference type="GO" id="GO:0004553">
    <property type="term" value="F:hydrolase activity, hydrolyzing O-glycosyl compounds"/>
    <property type="evidence" value="ECO:0007669"/>
    <property type="project" value="UniProtKB-ARBA"/>
</dbReference>
<feature type="chain" id="PRO_5019434352" evidence="2">
    <location>
        <begin position="19"/>
        <end position="306"/>
    </location>
</feature>
<dbReference type="Gene3D" id="2.60.120.560">
    <property type="entry name" value="Exo-inulinase, domain 1"/>
    <property type="match status" value="1"/>
</dbReference>
<dbReference type="InterPro" id="IPR026444">
    <property type="entry name" value="Secre_tail"/>
</dbReference>
<dbReference type="AlphaFoldDB" id="A0A411DIB2"/>
<protein>
    <submittedName>
        <fullName evidence="4">T9SS type A sorting domain-containing protein</fullName>
    </submittedName>
</protein>